<organism evidence="1 2">
    <name type="scientific">Dermacentor silvarum</name>
    <name type="common">Tick</name>
    <dbReference type="NCBI Taxonomy" id="543639"/>
    <lineage>
        <taxon>Eukaryota</taxon>
        <taxon>Metazoa</taxon>
        <taxon>Ecdysozoa</taxon>
        <taxon>Arthropoda</taxon>
        <taxon>Chelicerata</taxon>
        <taxon>Arachnida</taxon>
        <taxon>Acari</taxon>
        <taxon>Parasitiformes</taxon>
        <taxon>Ixodida</taxon>
        <taxon>Ixodoidea</taxon>
        <taxon>Ixodidae</taxon>
        <taxon>Rhipicephalinae</taxon>
        <taxon>Dermacentor</taxon>
    </lineage>
</organism>
<protein>
    <submittedName>
        <fullName evidence="1">Uncharacterized protein</fullName>
    </submittedName>
</protein>
<keyword evidence="2" id="KW-1185">Reference proteome</keyword>
<sequence length="533" mass="57197">MSALGASYEEVRRSPEALAVMSAYVSLNSSLTIVKGDIADVHEKKADITILPISSAVAQKYGLFMYAQHPPASLCVFSLPRRAVQLTFIDSRASVVLFFVSLVLLGCLVAMLSLASYHFGHSARRRRFSAHSLVIYLVSTLLGRCPPTSASLANRSLATAFWALAMLALGNYVQTSITAIRSVPCILGTKSFAELTNDIKSGAMQPCISSEWYEMVTFQRTLHVHLRGLRSITDTLGSHPKGFVLPYSVSLCYEGAQSGTFAAAFSMCTDDEVFTAAQRSLIPGELMVTSLRLASLHPKNPFSNHFGHSAMRRRFNAHSLVIYLVNTLLGRCPSTSASLANRSLATAFWALAMLALGNYVQTSITAIRSVPCILGTKSFAELMNDLKSGTMSTCLSTEWYEVATFRRVLGKGKYVAAFSLCTDDEVFAAAQRSLIPGELTVILLRVVGLHPENPLRGAPVNEANLVPYCSLPRAAAVSCCAAACRATAALPQKAAAVSWHTAAAVYEPVAIVDSATSKAADPRAPATGLAPRL</sequence>
<reference evidence="1" key="1">
    <citation type="submission" date="2020-05" db="EMBL/GenBank/DDBJ databases">
        <title>Large-scale comparative analyses of tick genomes elucidate their genetic diversity and vector capacities.</title>
        <authorList>
            <person name="Jia N."/>
            <person name="Wang J."/>
            <person name="Shi W."/>
            <person name="Du L."/>
            <person name="Sun Y."/>
            <person name="Zhan W."/>
            <person name="Jiang J."/>
            <person name="Wang Q."/>
            <person name="Zhang B."/>
            <person name="Ji P."/>
            <person name="Sakyi L.B."/>
            <person name="Cui X."/>
            <person name="Yuan T."/>
            <person name="Jiang B."/>
            <person name="Yang W."/>
            <person name="Lam T.T.-Y."/>
            <person name="Chang Q."/>
            <person name="Ding S."/>
            <person name="Wang X."/>
            <person name="Zhu J."/>
            <person name="Ruan X."/>
            <person name="Zhao L."/>
            <person name="Wei J."/>
            <person name="Que T."/>
            <person name="Du C."/>
            <person name="Cheng J."/>
            <person name="Dai P."/>
            <person name="Han X."/>
            <person name="Huang E."/>
            <person name="Gao Y."/>
            <person name="Liu J."/>
            <person name="Shao H."/>
            <person name="Ye R."/>
            <person name="Li L."/>
            <person name="Wei W."/>
            <person name="Wang X."/>
            <person name="Wang C."/>
            <person name="Yang T."/>
            <person name="Huo Q."/>
            <person name="Li W."/>
            <person name="Guo W."/>
            <person name="Chen H."/>
            <person name="Zhou L."/>
            <person name="Ni X."/>
            <person name="Tian J."/>
            <person name="Zhou Y."/>
            <person name="Sheng Y."/>
            <person name="Liu T."/>
            <person name="Pan Y."/>
            <person name="Xia L."/>
            <person name="Li J."/>
            <person name="Zhao F."/>
            <person name="Cao W."/>
        </authorList>
    </citation>
    <scope>NUCLEOTIDE SEQUENCE</scope>
    <source>
        <strain evidence="1">Dsil-2018</strain>
    </source>
</reference>
<comment type="caution">
    <text evidence="1">The sequence shown here is derived from an EMBL/GenBank/DDBJ whole genome shotgun (WGS) entry which is preliminary data.</text>
</comment>
<name>A0ACB8D396_DERSI</name>
<dbReference type="Proteomes" id="UP000821865">
    <property type="component" value="Chromosome 3"/>
</dbReference>
<evidence type="ECO:0000313" key="1">
    <source>
        <dbReference type="EMBL" id="KAH7958995.1"/>
    </source>
</evidence>
<evidence type="ECO:0000313" key="2">
    <source>
        <dbReference type="Proteomes" id="UP000821865"/>
    </source>
</evidence>
<gene>
    <name evidence="1" type="ORF">HPB49_007070</name>
</gene>
<dbReference type="EMBL" id="CM023472">
    <property type="protein sequence ID" value="KAH7958995.1"/>
    <property type="molecule type" value="Genomic_DNA"/>
</dbReference>
<accession>A0ACB8D396</accession>
<proteinExistence type="predicted"/>